<evidence type="ECO:0000313" key="2">
    <source>
        <dbReference type="EMBL" id="OOC55049.1"/>
    </source>
</evidence>
<accession>A0A1V3C3K4</accession>
<feature type="compositionally biased region" description="Polar residues" evidence="1">
    <location>
        <begin position="41"/>
        <end position="63"/>
    </location>
</feature>
<name>A0A1V3C3K4_9ACTN</name>
<dbReference type="AlphaFoldDB" id="A0A1V3C3K4"/>
<proteinExistence type="predicted"/>
<dbReference type="Proteomes" id="UP000189004">
    <property type="component" value="Unassembled WGS sequence"/>
</dbReference>
<reference evidence="3" key="1">
    <citation type="submission" date="2016-08" db="EMBL/GenBank/DDBJ databases">
        <authorList>
            <person name="Tokovenko B."/>
            <person name="Kalinowski J."/>
        </authorList>
    </citation>
    <scope>NUCLEOTIDE SEQUENCE [LARGE SCALE GENOMIC DNA]</scope>
    <source>
        <strain evidence="3">UTMC102</strain>
    </source>
</reference>
<comment type="caution">
    <text evidence="2">The sequence shown here is derived from an EMBL/GenBank/DDBJ whole genome shotgun (WGS) entry which is preliminary data.</text>
</comment>
<evidence type="ECO:0000256" key="1">
    <source>
        <dbReference type="SAM" id="MobiDB-lite"/>
    </source>
</evidence>
<feature type="region of interest" description="Disordered" evidence="1">
    <location>
        <begin position="1"/>
        <end position="93"/>
    </location>
</feature>
<gene>
    <name evidence="2" type="ORF">NOSIN_15565</name>
</gene>
<evidence type="ECO:0000313" key="3">
    <source>
        <dbReference type="Proteomes" id="UP000189004"/>
    </source>
</evidence>
<dbReference type="EMBL" id="MCOK01000001">
    <property type="protein sequence ID" value="OOC55049.1"/>
    <property type="molecule type" value="Genomic_DNA"/>
</dbReference>
<sequence>MACRSGPCVRRGHSARTTWFAGVPNNPVPSASGTESHHSDPGSSTIPSSPKLNTTPHTSTSRSVPPRSAIRPRSGPTRAMPRVKAPVTSPARV</sequence>
<protein>
    <submittedName>
        <fullName evidence="2">Sugar ABC transporter substrate-binding protein</fullName>
    </submittedName>
</protein>
<keyword evidence="3" id="KW-1185">Reference proteome</keyword>
<organism evidence="2 3">
    <name type="scientific">Nocardiopsis sinuspersici</name>
    <dbReference type="NCBI Taxonomy" id="501010"/>
    <lineage>
        <taxon>Bacteria</taxon>
        <taxon>Bacillati</taxon>
        <taxon>Actinomycetota</taxon>
        <taxon>Actinomycetes</taxon>
        <taxon>Streptosporangiales</taxon>
        <taxon>Nocardiopsidaceae</taxon>
        <taxon>Nocardiopsis</taxon>
    </lineage>
</organism>